<protein>
    <submittedName>
        <fullName evidence="1">Uncharacterized protein</fullName>
    </submittedName>
</protein>
<gene>
    <name evidence="1" type="ORF">PN36_21825</name>
</gene>
<keyword evidence="2" id="KW-1185">Reference proteome</keyword>
<dbReference type="EMBL" id="JSZA02000099">
    <property type="protein sequence ID" value="KHD07458.1"/>
    <property type="molecule type" value="Genomic_DNA"/>
</dbReference>
<comment type="caution">
    <text evidence="1">The sequence shown here is derived from an EMBL/GenBank/DDBJ whole genome shotgun (WGS) entry which is preliminary data.</text>
</comment>
<sequence length="379" mass="42981">MLLVLEESLAKALNQDTVLEALENIALGRREGKHLIFAKRRTLKSFINCPAMSKRARQVYSKLYENLPQMQGYIQTFIRRVEVIASDIGLSARVEEHCKVITIPANYFCDSALIQKTVFIAENLDDAAFYKTIAEIYLKWKKLKGIKILLEPYLGGGSTTEKAYKLIQDSQERFCLCFLDSDKKSPHSPIGNTAKSVMDIDNPNQPFCECFVINVREIENFIPTRLYSQLSAGDPNRMKCVNFLEQLERSSIAEARKYLDIKKGLKLGEILQASSNTSFSKDWMNWLNYISPLAIKVSKQCLNNEVCMREKNCDCIITTGLGENILKAVVELIEKPTKDKLTKQKIAEMVDQLLKAEWEHLGEIIVAWSCGTLKMSTAG</sequence>
<evidence type="ECO:0000313" key="2">
    <source>
        <dbReference type="Proteomes" id="UP000030428"/>
    </source>
</evidence>
<dbReference type="Proteomes" id="UP000030428">
    <property type="component" value="Unassembled WGS sequence"/>
</dbReference>
<dbReference type="AlphaFoldDB" id="A0A0A6P9V4"/>
<reference evidence="1 2" key="1">
    <citation type="journal article" date="2016" name="Front. Microbiol.">
        <title>Single-Cell (Meta-)Genomics of a Dimorphic Candidatus Thiomargarita nelsonii Reveals Genomic Plasticity.</title>
        <authorList>
            <person name="Flood B.E."/>
            <person name="Fliss P."/>
            <person name="Jones D.S."/>
            <person name="Dick G.J."/>
            <person name="Jain S."/>
            <person name="Kaster A.K."/>
            <person name="Winkel M."/>
            <person name="Mussmann M."/>
            <person name="Bailey J."/>
        </authorList>
    </citation>
    <scope>NUCLEOTIDE SEQUENCE [LARGE SCALE GENOMIC DNA]</scope>
    <source>
        <strain evidence="1">Hydrate Ridge</strain>
    </source>
</reference>
<organism evidence="1 2">
    <name type="scientific">Candidatus Thiomargarita nelsonii</name>
    <dbReference type="NCBI Taxonomy" id="1003181"/>
    <lineage>
        <taxon>Bacteria</taxon>
        <taxon>Pseudomonadati</taxon>
        <taxon>Pseudomonadota</taxon>
        <taxon>Gammaproteobacteria</taxon>
        <taxon>Thiotrichales</taxon>
        <taxon>Thiotrichaceae</taxon>
        <taxon>Thiomargarita</taxon>
    </lineage>
</organism>
<accession>A0A0A6P9V4</accession>
<name>A0A0A6P9V4_9GAMM</name>
<evidence type="ECO:0000313" key="1">
    <source>
        <dbReference type="EMBL" id="KHD07458.1"/>
    </source>
</evidence>
<proteinExistence type="predicted"/>